<dbReference type="RefSeq" id="WP_343950339.1">
    <property type="nucleotide sequence ID" value="NZ_BAAAHQ010000012.1"/>
</dbReference>
<dbReference type="InterPro" id="IPR001509">
    <property type="entry name" value="Epimerase_deHydtase"/>
</dbReference>
<feature type="domain" description="NAD-dependent epimerase/dehydratase" evidence="1">
    <location>
        <begin position="3"/>
        <end position="216"/>
    </location>
</feature>
<dbReference type="PANTHER" id="PTHR48079:SF6">
    <property type="entry name" value="NAD(P)-BINDING DOMAIN-CONTAINING PROTEIN-RELATED"/>
    <property type="match status" value="1"/>
</dbReference>
<keyword evidence="3" id="KW-1185">Reference proteome</keyword>
<evidence type="ECO:0000313" key="3">
    <source>
        <dbReference type="Proteomes" id="UP001501578"/>
    </source>
</evidence>
<protein>
    <submittedName>
        <fullName evidence="2">NAD-dependent epimerase/dehydratase family protein</fullName>
    </submittedName>
</protein>
<dbReference type="InterPro" id="IPR051783">
    <property type="entry name" value="NAD(P)-dependent_oxidoreduct"/>
</dbReference>
<reference evidence="2 3" key="1">
    <citation type="journal article" date="2019" name="Int. J. Syst. Evol. Microbiol.">
        <title>The Global Catalogue of Microorganisms (GCM) 10K type strain sequencing project: providing services to taxonomists for standard genome sequencing and annotation.</title>
        <authorList>
            <consortium name="The Broad Institute Genomics Platform"/>
            <consortium name="The Broad Institute Genome Sequencing Center for Infectious Disease"/>
            <person name="Wu L."/>
            <person name="Ma J."/>
        </authorList>
    </citation>
    <scope>NUCLEOTIDE SEQUENCE [LARGE SCALE GENOMIC DNA]</scope>
    <source>
        <strain evidence="2 3">JCM 11136</strain>
    </source>
</reference>
<dbReference type="EMBL" id="BAAAHQ010000012">
    <property type="protein sequence ID" value="GAA0926720.1"/>
    <property type="molecule type" value="Genomic_DNA"/>
</dbReference>
<gene>
    <name evidence="2" type="ORF">GCM10009560_28790</name>
</gene>
<accession>A0ABN1PDT3</accession>
<name>A0ABN1PDT3_9ACTN</name>
<dbReference type="Proteomes" id="UP001501578">
    <property type="component" value="Unassembled WGS sequence"/>
</dbReference>
<evidence type="ECO:0000259" key="1">
    <source>
        <dbReference type="Pfam" id="PF01370"/>
    </source>
</evidence>
<dbReference type="SUPFAM" id="SSF51735">
    <property type="entry name" value="NAD(P)-binding Rossmann-fold domains"/>
    <property type="match status" value="1"/>
</dbReference>
<dbReference type="InterPro" id="IPR036291">
    <property type="entry name" value="NAD(P)-bd_dom_sf"/>
</dbReference>
<dbReference type="Gene3D" id="3.40.50.720">
    <property type="entry name" value="NAD(P)-binding Rossmann-like Domain"/>
    <property type="match status" value="1"/>
</dbReference>
<sequence length="303" mass="31848">MRVFVTGATGFIGGSVAERLVREGHRVSGLARTPEKAEVLAGFGVTPVLGTLDDADVLAEQARAADAVVNAADSDHRGAVEALVEALAGTDRPFLHTSGSSIVGTDSRGERSEEVFTEDILAPGAPWRPAEDKRARVAIDRYVLDAAARGVRSVVLCNTLIYGHGRGPGRDSVQIPALVRQARENGVVRTVGAGRNIWSTVHIDDVADLYARALGAAPAGTFAFVENGEASFGDLAAAVATALGLGPAEPWDVESAVAYWGHEPAVYALGSNSRVRGERARADLGWRPRHTSAVDWVRAGLVE</sequence>
<dbReference type="PANTHER" id="PTHR48079">
    <property type="entry name" value="PROTEIN YEEZ"/>
    <property type="match status" value="1"/>
</dbReference>
<comment type="caution">
    <text evidence="2">The sequence shown here is derived from an EMBL/GenBank/DDBJ whole genome shotgun (WGS) entry which is preliminary data.</text>
</comment>
<evidence type="ECO:0000313" key="2">
    <source>
        <dbReference type="EMBL" id="GAA0926720.1"/>
    </source>
</evidence>
<organism evidence="2 3">
    <name type="scientific">Nonomuraea longicatena</name>
    <dbReference type="NCBI Taxonomy" id="83682"/>
    <lineage>
        <taxon>Bacteria</taxon>
        <taxon>Bacillati</taxon>
        <taxon>Actinomycetota</taxon>
        <taxon>Actinomycetes</taxon>
        <taxon>Streptosporangiales</taxon>
        <taxon>Streptosporangiaceae</taxon>
        <taxon>Nonomuraea</taxon>
    </lineage>
</organism>
<dbReference type="Pfam" id="PF01370">
    <property type="entry name" value="Epimerase"/>
    <property type="match status" value="1"/>
</dbReference>
<proteinExistence type="predicted"/>